<dbReference type="EMBL" id="BAAARK010000046">
    <property type="protein sequence ID" value="GAA2688697.1"/>
    <property type="molecule type" value="Genomic_DNA"/>
</dbReference>
<evidence type="ECO:0008006" key="4">
    <source>
        <dbReference type="Google" id="ProtNLM"/>
    </source>
</evidence>
<feature type="region of interest" description="Disordered" evidence="1">
    <location>
        <begin position="16"/>
        <end position="75"/>
    </location>
</feature>
<comment type="caution">
    <text evidence="2">The sequence shown here is derived from an EMBL/GenBank/DDBJ whole genome shotgun (WGS) entry which is preliminary data.</text>
</comment>
<reference evidence="2 3" key="1">
    <citation type="journal article" date="2019" name="Int. J. Syst. Evol. Microbiol.">
        <title>The Global Catalogue of Microorganisms (GCM) 10K type strain sequencing project: providing services to taxonomists for standard genome sequencing and annotation.</title>
        <authorList>
            <consortium name="The Broad Institute Genomics Platform"/>
            <consortium name="The Broad Institute Genome Sequencing Center for Infectious Disease"/>
            <person name="Wu L."/>
            <person name="Ma J."/>
        </authorList>
    </citation>
    <scope>NUCLEOTIDE SEQUENCE [LARGE SCALE GENOMIC DNA]</scope>
    <source>
        <strain evidence="2 3">JCM 16374</strain>
    </source>
</reference>
<gene>
    <name evidence="2" type="ORF">GCM10009864_73190</name>
</gene>
<accession>A0ABN3T161</accession>
<sequence>MDKAKEMGIDWWEHDPSLSSHAADGHHSLAEENARLRAEIEALRSGEELPAAERQDEHGGKRRESSPRSRSRDAS</sequence>
<keyword evidence="3" id="KW-1185">Reference proteome</keyword>
<dbReference type="Proteomes" id="UP001500994">
    <property type="component" value="Unassembled WGS sequence"/>
</dbReference>
<feature type="compositionally biased region" description="Basic and acidic residues" evidence="1">
    <location>
        <begin position="23"/>
        <end position="75"/>
    </location>
</feature>
<evidence type="ECO:0000313" key="2">
    <source>
        <dbReference type="EMBL" id="GAA2688697.1"/>
    </source>
</evidence>
<protein>
    <recommendedName>
        <fullName evidence="4">Transposase</fullName>
    </recommendedName>
</protein>
<evidence type="ECO:0000256" key="1">
    <source>
        <dbReference type="SAM" id="MobiDB-lite"/>
    </source>
</evidence>
<name>A0ABN3T161_9ACTN</name>
<organism evidence="2 3">
    <name type="scientific">Streptomyces lunalinharesii</name>
    <dbReference type="NCBI Taxonomy" id="333384"/>
    <lineage>
        <taxon>Bacteria</taxon>
        <taxon>Bacillati</taxon>
        <taxon>Actinomycetota</taxon>
        <taxon>Actinomycetes</taxon>
        <taxon>Kitasatosporales</taxon>
        <taxon>Streptomycetaceae</taxon>
        <taxon>Streptomyces</taxon>
    </lineage>
</organism>
<evidence type="ECO:0000313" key="3">
    <source>
        <dbReference type="Proteomes" id="UP001500994"/>
    </source>
</evidence>
<proteinExistence type="predicted"/>